<keyword evidence="1" id="KW-0809">Transit peptide</keyword>
<dbReference type="InterPro" id="IPR036412">
    <property type="entry name" value="HAD-like_sf"/>
</dbReference>
<keyword evidence="1" id="KW-0811">Translocation</keyword>
<dbReference type="Pfam" id="PF03031">
    <property type="entry name" value="NIF"/>
    <property type="match status" value="1"/>
</dbReference>
<comment type="subunit">
    <text evidence="1">Component of the TIM23 complex.</text>
</comment>
<dbReference type="PROSITE" id="PS50969">
    <property type="entry name" value="FCP1"/>
    <property type="match status" value="1"/>
</dbReference>
<keyword evidence="4" id="KW-1185">Reference proteome</keyword>
<gene>
    <name evidence="3" type="ORF">Ddye_001818</name>
</gene>
<dbReference type="FunFam" id="3.40.50.1000:FF:000257">
    <property type="entry name" value="Haloacid dehalogenase-like hydrolase (HAD) superfamily protein"/>
    <property type="match status" value="1"/>
</dbReference>
<proteinExistence type="inferred from homology"/>
<dbReference type="InterPro" id="IPR050365">
    <property type="entry name" value="TIM50"/>
</dbReference>
<dbReference type="Proteomes" id="UP001280121">
    <property type="component" value="Unassembled WGS sequence"/>
</dbReference>
<evidence type="ECO:0000313" key="4">
    <source>
        <dbReference type="Proteomes" id="UP001280121"/>
    </source>
</evidence>
<dbReference type="InterPro" id="IPR004274">
    <property type="entry name" value="FCP1_dom"/>
</dbReference>
<keyword evidence="1" id="KW-0813">Transport</keyword>
<dbReference type="SUPFAM" id="SSF56784">
    <property type="entry name" value="HAD-like"/>
    <property type="match status" value="1"/>
</dbReference>
<keyword evidence="1" id="KW-0653">Protein transport</keyword>
<reference evidence="3" key="1">
    <citation type="journal article" date="2023" name="Plant J.">
        <title>Genome sequences and population genomics provide insights into the demographic history, inbreeding, and mutation load of two 'living fossil' tree species of Dipteronia.</title>
        <authorList>
            <person name="Feng Y."/>
            <person name="Comes H.P."/>
            <person name="Chen J."/>
            <person name="Zhu S."/>
            <person name="Lu R."/>
            <person name="Zhang X."/>
            <person name="Li P."/>
            <person name="Qiu J."/>
            <person name="Olsen K.M."/>
            <person name="Qiu Y."/>
        </authorList>
    </citation>
    <scope>NUCLEOTIDE SEQUENCE</scope>
    <source>
        <strain evidence="3">KIB01</strain>
    </source>
</reference>
<evidence type="ECO:0000313" key="3">
    <source>
        <dbReference type="EMBL" id="KAK2663244.1"/>
    </source>
</evidence>
<dbReference type="PANTHER" id="PTHR12210">
    <property type="entry name" value="DULLARD PROTEIN PHOSPHATASE"/>
    <property type="match status" value="1"/>
</dbReference>
<name>A0AAD9XPC7_9ROSI</name>
<dbReference type="AlphaFoldDB" id="A0AAD9XPC7"/>
<evidence type="ECO:0000259" key="2">
    <source>
        <dbReference type="PROSITE" id="PS50969"/>
    </source>
</evidence>
<evidence type="ECO:0000256" key="1">
    <source>
        <dbReference type="RuleBase" id="RU365079"/>
    </source>
</evidence>
<comment type="similarity">
    <text evidence="1">Belongs to the TIM50 family.</text>
</comment>
<accession>A0AAD9XPC7</accession>
<feature type="domain" description="FCP1 homology" evidence="2">
    <location>
        <begin position="98"/>
        <end position="279"/>
    </location>
</feature>
<protein>
    <recommendedName>
        <fullName evidence="1">Mitochondrial import inner membrane translocase subunit TIM50</fullName>
    </recommendedName>
</protein>
<dbReference type="InterPro" id="IPR023214">
    <property type="entry name" value="HAD_sf"/>
</dbReference>
<sequence>MRCGMETAQHFADVSVGLKGEQVGKIRMEKDKEPENIPPNELQEDSIMCQMNKISTKSLSDEGNSAEIVVLLEVDEVKHDKEDFSKISHSSVSRAPVNLLRKKLLILDLNGLLADIVSRPPKDRKADKKIANCGVFLRPFCLDFLWFCFERFEVAVWSSRKEKNVGKLVDFLMGDLKHKLLFCWDLSHCTATTYRTLENRHKVLVFKELRTIWEKDDPNFSWKKGDYNESNTLLIDDSPYKGLLNPPHSAIYPYSYHFQDTSDHSLGPGGDLSVYLEGLAKAENVQKFVEQHPFGQRALTEESASWDFYIEVINSLFMLM</sequence>
<keyword evidence="1" id="KW-0496">Mitochondrion</keyword>
<dbReference type="GO" id="GO:0005744">
    <property type="term" value="C:TIM23 mitochondrial import inner membrane translocase complex"/>
    <property type="evidence" value="ECO:0007669"/>
    <property type="project" value="UniProtKB-UniRule"/>
</dbReference>
<dbReference type="EMBL" id="JANJYI010000001">
    <property type="protein sequence ID" value="KAK2663244.1"/>
    <property type="molecule type" value="Genomic_DNA"/>
</dbReference>
<dbReference type="Gene3D" id="3.40.50.1000">
    <property type="entry name" value="HAD superfamily/HAD-like"/>
    <property type="match status" value="1"/>
</dbReference>
<organism evidence="3 4">
    <name type="scientific">Dipteronia dyeriana</name>
    <dbReference type="NCBI Taxonomy" id="168575"/>
    <lineage>
        <taxon>Eukaryota</taxon>
        <taxon>Viridiplantae</taxon>
        <taxon>Streptophyta</taxon>
        <taxon>Embryophyta</taxon>
        <taxon>Tracheophyta</taxon>
        <taxon>Spermatophyta</taxon>
        <taxon>Magnoliopsida</taxon>
        <taxon>eudicotyledons</taxon>
        <taxon>Gunneridae</taxon>
        <taxon>Pentapetalae</taxon>
        <taxon>rosids</taxon>
        <taxon>malvids</taxon>
        <taxon>Sapindales</taxon>
        <taxon>Sapindaceae</taxon>
        <taxon>Hippocastanoideae</taxon>
        <taxon>Acereae</taxon>
        <taxon>Dipteronia</taxon>
    </lineage>
</organism>
<dbReference type="GO" id="GO:0015031">
    <property type="term" value="P:protein transport"/>
    <property type="evidence" value="ECO:0007669"/>
    <property type="project" value="UniProtKB-KW"/>
</dbReference>
<dbReference type="SMART" id="SM00577">
    <property type="entry name" value="CPDc"/>
    <property type="match status" value="1"/>
</dbReference>
<comment type="function">
    <text evidence="1">Essential component of the TIM23 complex, a complex that mediates the translocation of transit peptide-containing proteins across the mitochondrial inner membrane.</text>
</comment>
<comment type="subcellular location">
    <subcellularLocation>
        <location evidence="1">Mitochondrion inner membrane</location>
        <topology evidence="1">Single-pass membrane protein</topology>
    </subcellularLocation>
</comment>
<comment type="caution">
    <text evidence="3">The sequence shown here is derived from an EMBL/GenBank/DDBJ whole genome shotgun (WGS) entry which is preliminary data.</text>
</comment>